<sequence length="167" mass="17741">MTGDAADGPIGYRAPMRSRDDAVAPGVAVERALAEGVCGMGGRLDRAPRSLTAALAAVDARHGERSARRLERFAALPTGTLVWTRDADGYFWLGTLTGPWRYDDDPAAVAADLVHVRDCTWSSRPVAPSDVPPGVTATFARGGRNGQRIRTAGVGEQSAALWERGLR</sequence>
<dbReference type="Proteomes" id="UP000182126">
    <property type="component" value="Chromosome I"/>
</dbReference>
<dbReference type="AlphaFoldDB" id="A0A1H1W1T0"/>
<name>A0A1H1W1T0_9MICO</name>
<reference evidence="1 2" key="1">
    <citation type="submission" date="2016-10" db="EMBL/GenBank/DDBJ databases">
        <authorList>
            <person name="de Groot N.N."/>
        </authorList>
    </citation>
    <scope>NUCLEOTIDE SEQUENCE [LARGE SCALE GENOMIC DNA]</scope>
    <source>
        <strain evidence="1 2">DSM 15019</strain>
    </source>
</reference>
<dbReference type="eggNOG" id="ENOG5033861">
    <property type="taxonomic scope" value="Bacteria"/>
</dbReference>
<proteinExistence type="predicted"/>
<gene>
    <name evidence="1" type="ORF">SAMN04489809_2996</name>
</gene>
<dbReference type="RefSeq" id="WP_083371034.1">
    <property type="nucleotide sequence ID" value="NZ_LT629770.1"/>
</dbReference>
<evidence type="ECO:0000313" key="1">
    <source>
        <dbReference type="EMBL" id="SDS91067.1"/>
    </source>
</evidence>
<accession>A0A1H1W1T0</accession>
<organism evidence="1 2">
    <name type="scientific">Microbacterium paraoxydans</name>
    <dbReference type="NCBI Taxonomy" id="199592"/>
    <lineage>
        <taxon>Bacteria</taxon>
        <taxon>Bacillati</taxon>
        <taxon>Actinomycetota</taxon>
        <taxon>Actinomycetes</taxon>
        <taxon>Micrococcales</taxon>
        <taxon>Microbacteriaceae</taxon>
        <taxon>Microbacterium</taxon>
    </lineage>
</organism>
<evidence type="ECO:0000313" key="2">
    <source>
        <dbReference type="Proteomes" id="UP000182126"/>
    </source>
</evidence>
<protein>
    <recommendedName>
        <fullName evidence="3">GAF domain-containing protein</fullName>
    </recommendedName>
</protein>
<evidence type="ECO:0008006" key="3">
    <source>
        <dbReference type="Google" id="ProtNLM"/>
    </source>
</evidence>
<dbReference type="GeneID" id="36300367"/>
<dbReference type="EMBL" id="LT629770">
    <property type="protein sequence ID" value="SDS91067.1"/>
    <property type="molecule type" value="Genomic_DNA"/>
</dbReference>